<dbReference type="EMBL" id="LGUB01000565">
    <property type="protein sequence ID" value="KRH92958.1"/>
    <property type="molecule type" value="Genomic_DNA"/>
</dbReference>
<accession>A0A0R0M017</accession>
<feature type="domain" description="AAA+ ATPase" evidence="3">
    <location>
        <begin position="28"/>
        <end position="186"/>
    </location>
</feature>
<dbReference type="GO" id="GO:0006270">
    <property type="term" value="P:DNA replication initiation"/>
    <property type="evidence" value="ECO:0007669"/>
    <property type="project" value="TreeGrafter"/>
</dbReference>
<dbReference type="GO" id="GO:0003688">
    <property type="term" value="F:DNA replication origin binding"/>
    <property type="evidence" value="ECO:0007669"/>
    <property type="project" value="TreeGrafter"/>
</dbReference>
<dbReference type="CDD" id="cd00009">
    <property type="entry name" value="AAA"/>
    <property type="match status" value="1"/>
</dbReference>
<keyword evidence="5" id="KW-1185">Reference proteome</keyword>
<dbReference type="SUPFAM" id="SSF52540">
    <property type="entry name" value="P-loop containing nucleoside triphosphate hydrolases"/>
    <property type="match status" value="1"/>
</dbReference>
<dbReference type="InterPro" id="IPR050311">
    <property type="entry name" value="ORC1/CDC6"/>
</dbReference>
<evidence type="ECO:0000256" key="2">
    <source>
        <dbReference type="ARBA" id="ARBA00022705"/>
    </source>
</evidence>
<dbReference type="VEuPathDB" id="MicrosporidiaDB:M153_19540001708"/>
<evidence type="ECO:0000259" key="3">
    <source>
        <dbReference type="SMART" id="SM00382"/>
    </source>
</evidence>
<dbReference type="InterPro" id="IPR049945">
    <property type="entry name" value="AAA_22"/>
</dbReference>
<sequence>MLHSPVYFRSHLQSVLLSHYNKFFSNKKNDSVFITGMPGSGKTHTIRHTFFSSSVNSTDEKEIYFSNPDVFYFNCCFKGTFLRKFAIELKKWSKKHSIQTRIQTKIKKNIKKKRIDLSTNVKWSEITSYLKNKTLILDEIDFLKPDDLYRFLELKNLLLICIGNKMIFENRIRSRIGTILGVEAYTAEELRAIAENKTSIKQDDDIMGV</sequence>
<dbReference type="Proteomes" id="UP000051530">
    <property type="component" value="Unassembled WGS sequence"/>
</dbReference>
<evidence type="ECO:0000256" key="1">
    <source>
        <dbReference type="ARBA" id="ARBA00006184"/>
    </source>
</evidence>
<evidence type="ECO:0000313" key="4">
    <source>
        <dbReference type="EMBL" id="KRH92958.1"/>
    </source>
</evidence>
<name>A0A0R0M017_9MICR</name>
<dbReference type="SMART" id="SM00382">
    <property type="entry name" value="AAA"/>
    <property type="match status" value="1"/>
</dbReference>
<protein>
    <submittedName>
        <fullName evidence="4">Origin recognition complex, subunit 1</fullName>
    </submittedName>
</protein>
<dbReference type="GO" id="GO:0033314">
    <property type="term" value="P:mitotic DNA replication checkpoint signaling"/>
    <property type="evidence" value="ECO:0007669"/>
    <property type="project" value="TreeGrafter"/>
</dbReference>
<comment type="similarity">
    <text evidence="1">Belongs to the CDC6/cdc18 family.</text>
</comment>
<gene>
    <name evidence="4" type="ORF">M153_19540001708</name>
</gene>
<organism evidence="4 5">
    <name type="scientific">Pseudoloma neurophilia</name>
    <dbReference type="NCBI Taxonomy" id="146866"/>
    <lineage>
        <taxon>Eukaryota</taxon>
        <taxon>Fungi</taxon>
        <taxon>Fungi incertae sedis</taxon>
        <taxon>Microsporidia</taxon>
        <taxon>Pseudoloma</taxon>
    </lineage>
</organism>
<comment type="caution">
    <text evidence="4">The sequence shown here is derived from an EMBL/GenBank/DDBJ whole genome shotgun (WGS) entry which is preliminary data.</text>
</comment>
<dbReference type="Gene3D" id="3.40.50.300">
    <property type="entry name" value="P-loop containing nucleotide triphosphate hydrolases"/>
    <property type="match status" value="1"/>
</dbReference>
<keyword evidence="2" id="KW-0235">DNA replication</keyword>
<dbReference type="PANTHER" id="PTHR10763">
    <property type="entry name" value="CELL DIVISION CONTROL PROTEIN 6-RELATED"/>
    <property type="match status" value="1"/>
</dbReference>
<dbReference type="OrthoDB" id="1926878at2759"/>
<dbReference type="AlphaFoldDB" id="A0A0R0M017"/>
<dbReference type="Pfam" id="PF13401">
    <property type="entry name" value="AAA_22"/>
    <property type="match status" value="1"/>
</dbReference>
<dbReference type="PANTHER" id="PTHR10763:SF26">
    <property type="entry name" value="CELL DIVISION CONTROL PROTEIN 6 HOMOLOG"/>
    <property type="match status" value="1"/>
</dbReference>
<evidence type="ECO:0000313" key="5">
    <source>
        <dbReference type="Proteomes" id="UP000051530"/>
    </source>
</evidence>
<feature type="non-terminal residue" evidence="4">
    <location>
        <position position="209"/>
    </location>
</feature>
<dbReference type="InterPro" id="IPR003593">
    <property type="entry name" value="AAA+_ATPase"/>
</dbReference>
<proteinExistence type="inferred from homology"/>
<dbReference type="InterPro" id="IPR027417">
    <property type="entry name" value="P-loop_NTPase"/>
</dbReference>
<dbReference type="GO" id="GO:0016887">
    <property type="term" value="F:ATP hydrolysis activity"/>
    <property type="evidence" value="ECO:0007669"/>
    <property type="project" value="InterPro"/>
</dbReference>
<reference evidence="4 5" key="1">
    <citation type="submission" date="2015-07" db="EMBL/GenBank/DDBJ databases">
        <title>The genome of Pseudoloma neurophilia, a relevant intracellular parasite of the zebrafish.</title>
        <authorList>
            <person name="Ndikumana S."/>
            <person name="Pelin A."/>
            <person name="Sanders J."/>
            <person name="Corradi N."/>
        </authorList>
    </citation>
    <scope>NUCLEOTIDE SEQUENCE [LARGE SCALE GENOMIC DNA]</scope>
    <source>
        <strain evidence="4 5">MK1</strain>
    </source>
</reference>